<feature type="region of interest" description="Disordered" evidence="1">
    <location>
        <begin position="41"/>
        <end position="60"/>
    </location>
</feature>
<dbReference type="EMBL" id="JACHMN010000003">
    <property type="protein sequence ID" value="MBB5873959.1"/>
    <property type="molecule type" value="Genomic_DNA"/>
</dbReference>
<organism evidence="3 4">
    <name type="scientific">Allocatelliglobosispora scoriae</name>
    <dbReference type="NCBI Taxonomy" id="643052"/>
    <lineage>
        <taxon>Bacteria</taxon>
        <taxon>Bacillati</taxon>
        <taxon>Actinomycetota</taxon>
        <taxon>Actinomycetes</taxon>
        <taxon>Micromonosporales</taxon>
        <taxon>Micromonosporaceae</taxon>
        <taxon>Allocatelliglobosispora</taxon>
    </lineage>
</organism>
<dbReference type="RefSeq" id="WP_184845667.1">
    <property type="nucleotide sequence ID" value="NZ_JACHMN010000003.1"/>
</dbReference>
<proteinExistence type="predicted"/>
<keyword evidence="4" id="KW-1185">Reference proteome</keyword>
<comment type="caution">
    <text evidence="3">The sequence shown here is derived from an EMBL/GenBank/DDBJ whole genome shotgun (WGS) entry which is preliminary data.</text>
</comment>
<evidence type="ECO:0008006" key="5">
    <source>
        <dbReference type="Google" id="ProtNLM"/>
    </source>
</evidence>
<evidence type="ECO:0000256" key="1">
    <source>
        <dbReference type="SAM" id="MobiDB-lite"/>
    </source>
</evidence>
<keyword evidence="2" id="KW-0812">Transmembrane</keyword>
<keyword evidence="2" id="KW-0472">Membrane</keyword>
<gene>
    <name evidence="3" type="ORF">F4553_007393</name>
</gene>
<dbReference type="AlphaFoldDB" id="A0A841C3S0"/>
<sequence>MLENLSGWELLAGFAVLIVLVFAALYGVFYLAMRAALRRDKAGRDATGRDRGTGRAERRR</sequence>
<reference evidence="3 4" key="1">
    <citation type="submission" date="2020-08" db="EMBL/GenBank/DDBJ databases">
        <title>Sequencing the genomes of 1000 actinobacteria strains.</title>
        <authorList>
            <person name="Klenk H.-P."/>
        </authorList>
    </citation>
    <scope>NUCLEOTIDE SEQUENCE [LARGE SCALE GENOMIC DNA]</scope>
    <source>
        <strain evidence="3 4">DSM 45362</strain>
    </source>
</reference>
<dbReference type="Proteomes" id="UP000587527">
    <property type="component" value="Unassembled WGS sequence"/>
</dbReference>
<accession>A0A841C3S0</accession>
<keyword evidence="2" id="KW-1133">Transmembrane helix</keyword>
<feature type="transmembrane region" description="Helical" evidence="2">
    <location>
        <begin position="12"/>
        <end position="32"/>
    </location>
</feature>
<evidence type="ECO:0000256" key="2">
    <source>
        <dbReference type="SAM" id="Phobius"/>
    </source>
</evidence>
<protein>
    <recommendedName>
        <fullName evidence="5">DUF3149 domain-containing protein</fullName>
    </recommendedName>
</protein>
<evidence type="ECO:0000313" key="4">
    <source>
        <dbReference type="Proteomes" id="UP000587527"/>
    </source>
</evidence>
<name>A0A841C3S0_9ACTN</name>
<evidence type="ECO:0000313" key="3">
    <source>
        <dbReference type="EMBL" id="MBB5873959.1"/>
    </source>
</evidence>